<feature type="transmembrane region" description="Helical" evidence="5">
    <location>
        <begin position="117"/>
        <end position="139"/>
    </location>
</feature>
<protein>
    <submittedName>
        <fullName evidence="7">MFS transporter</fullName>
    </submittedName>
</protein>
<sequence>MSSIAVPRAAATQSSRRSRSVRALGAVNFFLADVRDGLGPFLGIFLVGRGWDMAAVGLVMTVGGIAGMLATTPLGALADASKAKRFMVAFCAGLTIVASLVILFLPSFPLVAASQIATGIAGAAIGPALASLTLGLVGQKGLSEQLGRNEAWNHGGNVFAAAGAGFFGYEFGLPAVFVLMTLMAVGSIVAVLAIRPGDIDHDAARGRERSEAGEADAEQPGFSVLWLSTPLLILAATLMLFHFGNGAMLPLLGQQVAAQQINETQGNAQATQPAPAAGGEVAATGPAPATAKPGRPAAEPSLVRTLLADPVSYTAATVIIAQLVMIPVALLAAGFAGRRGYFLLLIAALAALPIRGLIAGLWPSPYALVPVQMLDGVGAGLLGVAVPGLVARILNGTGRINAGLGAVMTVQGVGASLSPAIAGVIVSRYGFSVAYLSLGAFALCGLVLWLVSAPKVAAACRGE</sequence>
<evidence type="ECO:0000256" key="1">
    <source>
        <dbReference type="ARBA" id="ARBA00022692"/>
    </source>
</evidence>
<accession>A0A7V7PN10</accession>
<dbReference type="SUPFAM" id="SSF103473">
    <property type="entry name" value="MFS general substrate transporter"/>
    <property type="match status" value="1"/>
</dbReference>
<dbReference type="PROSITE" id="PS50850">
    <property type="entry name" value="MFS"/>
    <property type="match status" value="1"/>
</dbReference>
<dbReference type="PANTHER" id="PTHR23539:SF1">
    <property type="entry name" value="MAJOR FACILITATOR SUPERFAMILY (MFS) PROFILE DOMAIN-CONTAINING PROTEIN"/>
    <property type="match status" value="1"/>
</dbReference>
<feature type="transmembrane region" description="Helical" evidence="5">
    <location>
        <begin position="311"/>
        <end position="333"/>
    </location>
</feature>
<evidence type="ECO:0000256" key="3">
    <source>
        <dbReference type="ARBA" id="ARBA00023136"/>
    </source>
</evidence>
<dbReference type="RefSeq" id="WP_150970976.1">
    <property type="nucleotide sequence ID" value="NZ_VZDO01000012.1"/>
</dbReference>
<name>A0A7V7PN10_9HYPH</name>
<feature type="transmembrane region" description="Helical" evidence="5">
    <location>
        <begin position="53"/>
        <end position="74"/>
    </location>
</feature>
<dbReference type="InterPro" id="IPR020846">
    <property type="entry name" value="MFS_dom"/>
</dbReference>
<feature type="transmembrane region" description="Helical" evidence="5">
    <location>
        <begin position="151"/>
        <end position="169"/>
    </location>
</feature>
<feature type="transmembrane region" description="Helical" evidence="5">
    <location>
        <begin position="340"/>
        <end position="362"/>
    </location>
</feature>
<dbReference type="PANTHER" id="PTHR23539">
    <property type="entry name" value="MFS TRANSPORTER"/>
    <property type="match status" value="1"/>
</dbReference>
<evidence type="ECO:0000256" key="2">
    <source>
        <dbReference type="ARBA" id="ARBA00022989"/>
    </source>
</evidence>
<evidence type="ECO:0000259" key="6">
    <source>
        <dbReference type="PROSITE" id="PS50850"/>
    </source>
</evidence>
<feature type="transmembrane region" description="Helical" evidence="5">
    <location>
        <begin position="175"/>
        <end position="194"/>
    </location>
</feature>
<dbReference type="AlphaFoldDB" id="A0A7V7PN10"/>
<dbReference type="Gene3D" id="1.20.1250.20">
    <property type="entry name" value="MFS general substrate transporter like domains"/>
    <property type="match status" value="2"/>
</dbReference>
<keyword evidence="3 5" id="KW-0472">Membrane</keyword>
<dbReference type="EMBL" id="VZDO01000012">
    <property type="protein sequence ID" value="KAB0678796.1"/>
    <property type="molecule type" value="Genomic_DNA"/>
</dbReference>
<keyword evidence="1 5" id="KW-0812">Transmembrane</keyword>
<evidence type="ECO:0000256" key="4">
    <source>
        <dbReference type="SAM" id="MobiDB-lite"/>
    </source>
</evidence>
<feature type="region of interest" description="Disordered" evidence="4">
    <location>
        <begin position="264"/>
        <end position="296"/>
    </location>
</feature>
<keyword evidence="2 5" id="KW-1133">Transmembrane helix</keyword>
<proteinExistence type="predicted"/>
<reference evidence="7 8" key="1">
    <citation type="submission" date="2019-09" db="EMBL/GenBank/DDBJ databases">
        <title>YIM 132180 draft genome.</title>
        <authorList>
            <person name="Zhang K."/>
        </authorList>
    </citation>
    <scope>NUCLEOTIDE SEQUENCE [LARGE SCALE GENOMIC DNA]</scope>
    <source>
        <strain evidence="7 8">YIM 132180</strain>
    </source>
</reference>
<organism evidence="7 8">
    <name type="scientific">Plantimonas leprariae</name>
    <dbReference type="NCBI Taxonomy" id="2615207"/>
    <lineage>
        <taxon>Bacteria</taxon>
        <taxon>Pseudomonadati</taxon>
        <taxon>Pseudomonadota</taxon>
        <taxon>Alphaproteobacteria</taxon>
        <taxon>Hyphomicrobiales</taxon>
        <taxon>Aurantimonadaceae</taxon>
        <taxon>Plantimonas</taxon>
    </lineage>
</organism>
<feature type="transmembrane region" description="Helical" evidence="5">
    <location>
        <begin position="224"/>
        <end position="243"/>
    </location>
</feature>
<gene>
    <name evidence="7" type="ORF">F6X38_15025</name>
</gene>
<feature type="transmembrane region" description="Helical" evidence="5">
    <location>
        <begin position="432"/>
        <end position="451"/>
    </location>
</feature>
<feature type="transmembrane region" description="Helical" evidence="5">
    <location>
        <begin position="86"/>
        <end position="105"/>
    </location>
</feature>
<dbReference type="InterPro" id="IPR036259">
    <property type="entry name" value="MFS_trans_sf"/>
</dbReference>
<feature type="domain" description="Major facilitator superfamily (MFS) profile" evidence="6">
    <location>
        <begin position="230"/>
        <end position="463"/>
    </location>
</feature>
<comment type="caution">
    <text evidence="7">The sequence shown here is derived from an EMBL/GenBank/DDBJ whole genome shotgun (WGS) entry which is preliminary data.</text>
</comment>
<feature type="transmembrane region" description="Helical" evidence="5">
    <location>
        <begin position="368"/>
        <end position="390"/>
    </location>
</feature>
<dbReference type="Proteomes" id="UP000432089">
    <property type="component" value="Unassembled WGS sequence"/>
</dbReference>
<evidence type="ECO:0000256" key="5">
    <source>
        <dbReference type="SAM" id="Phobius"/>
    </source>
</evidence>
<evidence type="ECO:0000313" key="8">
    <source>
        <dbReference type="Proteomes" id="UP000432089"/>
    </source>
</evidence>
<evidence type="ECO:0000313" key="7">
    <source>
        <dbReference type="EMBL" id="KAB0678796.1"/>
    </source>
</evidence>
<feature type="transmembrane region" description="Helical" evidence="5">
    <location>
        <begin position="402"/>
        <end position="426"/>
    </location>
</feature>
<feature type="transmembrane region" description="Helical" evidence="5">
    <location>
        <begin position="21"/>
        <end position="47"/>
    </location>
</feature>
<dbReference type="InterPro" id="IPR011701">
    <property type="entry name" value="MFS"/>
</dbReference>
<keyword evidence="8" id="KW-1185">Reference proteome</keyword>
<dbReference type="GO" id="GO:0022857">
    <property type="term" value="F:transmembrane transporter activity"/>
    <property type="evidence" value="ECO:0007669"/>
    <property type="project" value="InterPro"/>
</dbReference>
<dbReference type="Pfam" id="PF07690">
    <property type="entry name" value="MFS_1"/>
    <property type="match status" value="1"/>
</dbReference>